<feature type="non-terminal residue" evidence="2">
    <location>
        <position position="1"/>
    </location>
</feature>
<dbReference type="AlphaFoldDB" id="A0A9P6R1K2"/>
<evidence type="ECO:0000313" key="3">
    <source>
        <dbReference type="Proteomes" id="UP000738325"/>
    </source>
</evidence>
<keyword evidence="3" id="KW-1185">Reference proteome</keyword>
<accession>A0A9P6R1K2</accession>
<gene>
    <name evidence="2" type="ORF">BGZ99_001893</name>
</gene>
<dbReference type="InterPro" id="IPR056251">
    <property type="entry name" value="Arm_rpt_dom"/>
</dbReference>
<comment type="caution">
    <text evidence="2">The sequence shown here is derived from an EMBL/GenBank/DDBJ whole genome shotgun (WGS) entry which is preliminary data.</text>
</comment>
<dbReference type="EMBL" id="JAAAIP010001507">
    <property type="protein sequence ID" value="KAG0306081.1"/>
    <property type="molecule type" value="Genomic_DNA"/>
</dbReference>
<dbReference type="OrthoDB" id="2422986at2759"/>
<name>A0A9P6R1K2_9FUNG</name>
<dbReference type="Pfam" id="PF23948">
    <property type="entry name" value="ARM_5"/>
    <property type="match status" value="1"/>
</dbReference>
<dbReference type="Proteomes" id="UP000738325">
    <property type="component" value="Unassembled WGS sequence"/>
</dbReference>
<proteinExistence type="predicted"/>
<evidence type="ECO:0000313" key="2">
    <source>
        <dbReference type="EMBL" id="KAG0306081.1"/>
    </source>
</evidence>
<reference evidence="2" key="1">
    <citation type="journal article" date="2020" name="Fungal Divers.">
        <title>Resolving the Mortierellaceae phylogeny through synthesis of multi-gene phylogenetics and phylogenomics.</title>
        <authorList>
            <person name="Vandepol N."/>
            <person name="Liber J."/>
            <person name="Desiro A."/>
            <person name="Na H."/>
            <person name="Kennedy M."/>
            <person name="Barry K."/>
            <person name="Grigoriev I.V."/>
            <person name="Miller A.N."/>
            <person name="O'Donnell K."/>
            <person name="Stajich J.E."/>
            <person name="Bonito G."/>
        </authorList>
    </citation>
    <scope>NUCLEOTIDE SEQUENCE</scope>
    <source>
        <strain evidence="2">REB-010B</strain>
    </source>
</reference>
<sequence length="656" mass="73411">MVWYRSNRLAHDALELVNPNLRLARNTQDRKQALKYCKAAKKELERIEVSENLTYLDQIIAAYHEHGLVLEKLGCVDEAKTSYNIADKLNKNISGVPVPPKAPAVAQQLSTSASQLIPSCSTGNTSSGYDLSLVPATIFAKDYHPQLYTGPMPKPDEDLTDTRQLAYCLALLQASPPPYDSLDEPTRIWLRDTKADDDEQERLKTMATDLLVEFMRYGLKDEKVTAEIVCIAPVLESDNFRSLLGIFVDSLKDSAFLPVHALEGLDSVIQCASPGSMDPDDLIKILEHVKLCLQGTYKQSLDHVYRLTRTVSHILDAMVDDDIKDLDRVKLHTPLLLYSKELQRHTDPYIVFQAVYTIQALLRVPDEEKSWQTVLRHTGTVVKGASKLITAAKGFNVSEFIEAVQGGLETSSQIIGVVGVAYKDFSVLKESGQDFLKAIKTSFNKQRIWYPMLRGIDMAIRNGELTQVNTMICDAACRGELAFQWGVCQRLGNIAADPIWDADSQESAVAFLGEIYRNDAVWGQEAKVKQCILNILMQLGTTSGSTKQAADRLLEEMANDSNLRKRALHDASRKEGSSSHLWKVTLPLPTSSPLLDRVQETPTVEADLRRFARMRLEELGDTIYITPEAKSHRQASDHDLFDLAIKTEEFLDSNKK</sequence>
<organism evidence="2 3">
    <name type="scientific">Dissophora globulifera</name>
    <dbReference type="NCBI Taxonomy" id="979702"/>
    <lineage>
        <taxon>Eukaryota</taxon>
        <taxon>Fungi</taxon>
        <taxon>Fungi incertae sedis</taxon>
        <taxon>Mucoromycota</taxon>
        <taxon>Mortierellomycotina</taxon>
        <taxon>Mortierellomycetes</taxon>
        <taxon>Mortierellales</taxon>
        <taxon>Mortierellaceae</taxon>
        <taxon>Dissophora</taxon>
    </lineage>
</organism>
<feature type="domain" description="Arm-like repeat" evidence="1">
    <location>
        <begin position="190"/>
        <end position="555"/>
    </location>
</feature>
<protein>
    <recommendedName>
        <fullName evidence="1">Arm-like repeat domain-containing protein</fullName>
    </recommendedName>
</protein>
<evidence type="ECO:0000259" key="1">
    <source>
        <dbReference type="Pfam" id="PF23948"/>
    </source>
</evidence>